<dbReference type="STRING" id="322095.HMPREF3185_01650"/>
<keyword evidence="1" id="KW-0732">Signal</keyword>
<feature type="signal peptide" evidence="1">
    <location>
        <begin position="1"/>
        <end position="19"/>
    </location>
</feature>
<feature type="chain" id="PRO_5007461993" description="Lipoprotein" evidence="1">
    <location>
        <begin position="20"/>
        <end position="346"/>
    </location>
</feature>
<dbReference type="EMBL" id="LSDK01000115">
    <property type="protein sequence ID" value="KXB74657.1"/>
    <property type="molecule type" value="Genomic_DNA"/>
</dbReference>
<organism evidence="2 3">
    <name type="scientific">Porphyromonas somerae</name>
    <dbReference type="NCBI Taxonomy" id="322095"/>
    <lineage>
        <taxon>Bacteria</taxon>
        <taxon>Pseudomonadati</taxon>
        <taxon>Bacteroidota</taxon>
        <taxon>Bacteroidia</taxon>
        <taxon>Bacteroidales</taxon>
        <taxon>Porphyromonadaceae</taxon>
        <taxon>Porphyromonas</taxon>
    </lineage>
</organism>
<dbReference type="InterPro" id="IPR030890">
    <property type="entry name" value="LP_HExxH_w_TonB"/>
</dbReference>
<reference evidence="3" key="1">
    <citation type="submission" date="2016-01" db="EMBL/GenBank/DDBJ databases">
        <authorList>
            <person name="Mitreva M."/>
            <person name="Pepin K.H."/>
            <person name="Mihindukulasuriya K.A."/>
            <person name="Fulton R."/>
            <person name="Fronick C."/>
            <person name="O'Laughlin M."/>
            <person name="Miner T."/>
            <person name="Herter B."/>
            <person name="Rosa B.A."/>
            <person name="Cordes M."/>
            <person name="Tomlinson C."/>
            <person name="Wollam A."/>
            <person name="Palsikar V.B."/>
            <person name="Mardis E.R."/>
            <person name="Wilson R.K."/>
        </authorList>
    </citation>
    <scope>NUCLEOTIDE SEQUENCE [LARGE SCALE GENOMIC DNA]</scope>
    <source>
        <strain evidence="3">KA00683</strain>
    </source>
</reference>
<dbReference type="Proteomes" id="UP000070224">
    <property type="component" value="Unassembled WGS sequence"/>
</dbReference>
<dbReference type="AlphaFoldDB" id="A0A134B3Y9"/>
<dbReference type="Gene3D" id="3.40.390.70">
    <property type="match status" value="1"/>
</dbReference>
<dbReference type="OrthoDB" id="1113652at2"/>
<dbReference type="SUPFAM" id="SSF55486">
    <property type="entry name" value="Metalloproteases ('zincins'), catalytic domain"/>
    <property type="match status" value="1"/>
</dbReference>
<dbReference type="PROSITE" id="PS51257">
    <property type="entry name" value="PROKAR_LIPOPROTEIN"/>
    <property type="match status" value="1"/>
</dbReference>
<evidence type="ECO:0000256" key="1">
    <source>
        <dbReference type="SAM" id="SignalP"/>
    </source>
</evidence>
<dbReference type="Pfam" id="PF15890">
    <property type="entry name" value="Peptidase_Mx1"/>
    <property type="match status" value="1"/>
</dbReference>
<evidence type="ECO:0008006" key="4">
    <source>
        <dbReference type="Google" id="ProtNLM"/>
    </source>
</evidence>
<sequence>MLTAMKLFNKIIAPLLLSAALVSCGSSSDQVDPKRPIFSPLDTTTMTEVQKYVQNYFGKKFNVDIRYNYEDRLASNLYKLGPASEAQALKYLNLMRYTFFEVYEKVAPKGFAERHTIKQLVLFGTLGYGPTQNLLGEAPFGMIQVYDINRLNIPYFDADDYEASTFNYYYQRARDNYIQTLYHESAHTLHQDTPVPEAFLKLTISDYQQDNAFSYWYIRGISSLTAGFISDYASKSPEEDFAELYGTYMVLLPEEWENLMVQADQKYKPDSRYTGREILERKLAIMKEYLKANYHLDIDVVRAEANRRICAMADYRKLPTTEAYYEFIKGDFSKLPPSYYSTIPKD</sequence>
<gene>
    <name evidence="2" type="ORF">HMPREF3185_01650</name>
</gene>
<evidence type="ECO:0000313" key="2">
    <source>
        <dbReference type="EMBL" id="KXB74657.1"/>
    </source>
</evidence>
<comment type="caution">
    <text evidence="2">The sequence shown here is derived from an EMBL/GenBank/DDBJ whole genome shotgun (WGS) entry which is preliminary data.</text>
</comment>
<dbReference type="NCBIfam" id="TIGR04549">
    <property type="entry name" value="LP_HExxH_w_tonB"/>
    <property type="match status" value="1"/>
</dbReference>
<proteinExistence type="predicted"/>
<protein>
    <recommendedName>
        <fullName evidence="4">Lipoprotein</fullName>
    </recommendedName>
</protein>
<keyword evidence="3" id="KW-1185">Reference proteome</keyword>
<evidence type="ECO:0000313" key="3">
    <source>
        <dbReference type="Proteomes" id="UP000070224"/>
    </source>
</evidence>
<accession>A0A134B3Y9</accession>
<dbReference type="PATRIC" id="fig|322095.3.peg.1625"/>
<name>A0A134B3Y9_9PORP</name>